<evidence type="ECO:0008006" key="4">
    <source>
        <dbReference type="Google" id="ProtNLM"/>
    </source>
</evidence>
<organism evidence="2 3">
    <name type="scientific">Cupriavidus basilensis OR16</name>
    <dbReference type="NCBI Taxonomy" id="1127483"/>
    <lineage>
        <taxon>Bacteria</taxon>
        <taxon>Pseudomonadati</taxon>
        <taxon>Pseudomonadota</taxon>
        <taxon>Betaproteobacteria</taxon>
        <taxon>Burkholderiales</taxon>
        <taxon>Burkholderiaceae</taxon>
        <taxon>Cupriavidus</taxon>
    </lineage>
</organism>
<sequence>MSRMLVALGLILVAGGLLWSWLSGLGLGHLPGDIIIHRHHFHLYFPMTTSLLASAAASFILWLIGR</sequence>
<dbReference type="RefSeq" id="WP_006162005.1">
    <property type="nucleotide sequence ID" value="NZ_AHJE01000090.1"/>
</dbReference>
<keyword evidence="1" id="KW-1133">Transmembrane helix</keyword>
<evidence type="ECO:0000313" key="3">
    <source>
        <dbReference type="Proteomes" id="UP000005808"/>
    </source>
</evidence>
<keyword evidence="1" id="KW-0472">Membrane</keyword>
<dbReference type="InterPro" id="IPR021320">
    <property type="entry name" value="DUF2905"/>
</dbReference>
<dbReference type="EMBL" id="AHJE01000090">
    <property type="protein sequence ID" value="EHP39477.1"/>
    <property type="molecule type" value="Genomic_DNA"/>
</dbReference>
<keyword evidence="1" id="KW-0812">Transmembrane</keyword>
<dbReference type="Pfam" id="PF11146">
    <property type="entry name" value="DUF2905"/>
    <property type="match status" value="1"/>
</dbReference>
<comment type="caution">
    <text evidence="2">The sequence shown here is derived from an EMBL/GenBank/DDBJ whole genome shotgun (WGS) entry which is preliminary data.</text>
</comment>
<dbReference type="PANTHER" id="PTHR36443">
    <property type="entry name" value="BSR5223 PROTEIN"/>
    <property type="match status" value="1"/>
</dbReference>
<gene>
    <name evidence="2" type="ORF">OR16_31169</name>
</gene>
<evidence type="ECO:0000256" key="1">
    <source>
        <dbReference type="SAM" id="Phobius"/>
    </source>
</evidence>
<dbReference type="Proteomes" id="UP000005808">
    <property type="component" value="Unassembled WGS sequence"/>
</dbReference>
<name>H1SDA8_9BURK</name>
<protein>
    <recommendedName>
        <fullName evidence="4">DUF2905 domain-containing protein</fullName>
    </recommendedName>
</protein>
<accession>H1SDA8</accession>
<feature type="transmembrane region" description="Helical" evidence="1">
    <location>
        <begin position="44"/>
        <end position="64"/>
    </location>
</feature>
<dbReference type="PANTHER" id="PTHR36443:SF1">
    <property type="entry name" value="BSR5223 PROTEIN"/>
    <property type="match status" value="1"/>
</dbReference>
<proteinExistence type="predicted"/>
<dbReference type="AlphaFoldDB" id="H1SDA8"/>
<reference evidence="2 3" key="1">
    <citation type="journal article" date="2012" name="J. Bacteriol.">
        <title>De Novo Genome Project of Cupriavidus basilensis OR16.</title>
        <authorList>
            <person name="Cserhati M."/>
            <person name="Kriszt B."/>
            <person name="Szoboszlay S."/>
            <person name="Toth A."/>
            <person name="Szabo I."/>
            <person name="Tancsics A."/>
            <person name="Nagy I."/>
            <person name="Horvath B."/>
            <person name="Nagy I."/>
            <person name="Kukolya J."/>
        </authorList>
    </citation>
    <scope>NUCLEOTIDE SEQUENCE [LARGE SCALE GENOMIC DNA]</scope>
    <source>
        <strain evidence="2 3">OR16</strain>
    </source>
</reference>
<evidence type="ECO:0000313" key="2">
    <source>
        <dbReference type="EMBL" id="EHP39477.1"/>
    </source>
</evidence>